<protein>
    <submittedName>
        <fullName evidence="3">Uncharacterized protein</fullName>
    </submittedName>
</protein>
<organism evidence="3 4">
    <name type="scientific">Lentzea waywayandensis</name>
    <dbReference type="NCBI Taxonomy" id="84724"/>
    <lineage>
        <taxon>Bacteria</taxon>
        <taxon>Bacillati</taxon>
        <taxon>Actinomycetota</taxon>
        <taxon>Actinomycetes</taxon>
        <taxon>Pseudonocardiales</taxon>
        <taxon>Pseudonocardiaceae</taxon>
        <taxon>Lentzea</taxon>
    </lineage>
</organism>
<accession>A0A1I6DH64</accession>
<dbReference type="STRING" id="84724.SAMN04488564_102615"/>
<evidence type="ECO:0000313" key="4">
    <source>
        <dbReference type="Proteomes" id="UP000198583"/>
    </source>
</evidence>
<evidence type="ECO:0000256" key="2">
    <source>
        <dbReference type="SAM" id="MobiDB-lite"/>
    </source>
</evidence>
<reference evidence="4" key="1">
    <citation type="submission" date="2016-10" db="EMBL/GenBank/DDBJ databases">
        <authorList>
            <person name="Varghese N."/>
            <person name="Submissions S."/>
        </authorList>
    </citation>
    <scope>NUCLEOTIDE SEQUENCE [LARGE SCALE GENOMIC DNA]</scope>
    <source>
        <strain evidence="4">DSM 44232</strain>
    </source>
</reference>
<dbReference type="RefSeq" id="WP_093589401.1">
    <property type="nucleotide sequence ID" value="NZ_FOYL01000002.1"/>
</dbReference>
<feature type="compositionally biased region" description="Basic and acidic residues" evidence="2">
    <location>
        <begin position="431"/>
        <end position="443"/>
    </location>
</feature>
<evidence type="ECO:0000256" key="1">
    <source>
        <dbReference type="SAM" id="Coils"/>
    </source>
</evidence>
<evidence type="ECO:0000313" key="3">
    <source>
        <dbReference type="EMBL" id="SFR04795.1"/>
    </source>
</evidence>
<feature type="coiled-coil region" evidence="1">
    <location>
        <begin position="113"/>
        <end position="140"/>
    </location>
</feature>
<dbReference type="Proteomes" id="UP000198583">
    <property type="component" value="Unassembled WGS sequence"/>
</dbReference>
<feature type="region of interest" description="Disordered" evidence="2">
    <location>
        <begin position="422"/>
        <end position="452"/>
    </location>
</feature>
<keyword evidence="1" id="KW-0175">Coiled coil</keyword>
<proteinExistence type="predicted"/>
<gene>
    <name evidence="3" type="ORF">SAMN04488564_102615</name>
</gene>
<sequence>MSGEKTLQIALQNWYRRQIVEPLVQSLDAHTVEHLREGMRQQLDADLGDVRRRQAGLEGTLNQLSARNAVFERETARRLDEHVGQLEQRLLASGDELRTEVFDALAGTEQAIRGELEEQRREHREDIRRLEAGVDEVQGDRRRAAEAAQSWLNDAKVKHDLIDDKLPHERFAPGVLSGLGRKLGDAHHHLDQGRPEAAVVTAQTVYDSLAELQTEVTLKESEWAALRVAARHSLLFIDEQVKLNRTSLIVDERDGEITKAQFDVDHWSDGAVSDLRRDVAQAIGVVDGNELISIDELRAVVREQAPAFAARLGEVVDTARRRVTAAQVRSNIAELVADALQDGFAYQAEQWVLAGGDDREAIFVRLGHLSGNEIVVEVAPAGTDGTDAQLRLRSFDTDTGSAAQRGTRAVAIQRHLRQYELPVGDLQEGGEPNRSDLPPEIRGEGTPGRSPA</sequence>
<name>A0A1I6DH64_9PSEU</name>
<dbReference type="EMBL" id="FOYL01000002">
    <property type="protein sequence ID" value="SFR04795.1"/>
    <property type="molecule type" value="Genomic_DNA"/>
</dbReference>
<keyword evidence="4" id="KW-1185">Reference proteome</keyword>
<dbReference type="OrthoDB" id="3462345at2"/>
<dbReference type="AlphaFoldDB" id="A0A1I6DH64"/>